<dbReference type="InterPro" id="IPR010994">
    <property type="entry name" value="RuvA_2-like"/>
</dbReference>
<dbReference type="SUPFAM" id="SSF47781">
    <property type="entry name" value="RuvA domain 2-like"/>
    <property type="match status" value="1"/>
</dbReference>
<dbReference type="GO" id="GO:0048476">
    <property type="term" value="C:Holliday junction resolvase complex"/>
    <property type="evidence" value="ECO:0007669"/>
    <property type="project" value="UniProtKB-UniRule"/>
</dbReference>
<reference evidence="8 9" key="1">
    <citation type="journal article" date="2016" name="Nat. Commun.">
        <title>Thousands of microbial genomes shed light on interconnected biogeochemical processes in an aquifer system.</title>
        <authorList>
            <person name="Anantharaman K."/>
            <person name="Brown C.T."/>
            <person name="Hug L.A."/>
            <person name="Sharon I."/>
            <person name="Castelle C.J."/>
            <person name="Probst A.J."/>
            <person name="Thomas B.C."/>
            <person name="Singh A."/>
            <person name="Wilkins M.J."/>
            <person name="Karaoz U."/>
            <person name="Brodie E.L."/>
            <person name="Williams K.H."/>
            <person name="Hubbard S.S."/>
            <person name="Banfield J.F."/>
        </authorList>
    </citation>
    <scope>NUCLEOTIDE SEQUENCE [LARGE SCALE GENOMIC DNA]</scope>
</reference>
<evidence type="ECO:0000256" key="5">
    <source>
        <dbReference type="ARBA" id="ARBA00023204"/>
    </source>
</evidence>
<dbReference type="InterPro" id="IPR003583">
    <property type="entry name" value="Hlx-hairpin-Hlx_DNA-bd_motif"/>
</dbReference>
<dbReference type="InterPro" id="IPR036267">
    <property type="entry name" value="RuvA_C_sf"/>
</dbReference>
<feature type="domain" description="Helix-hairpin-helix DNA-binding motif class 1" evidence="7">
    <location>
        <begin position="107"/>
        <end position="126"/>
    </location>
</feature>
<dbReference type="SMART" id="SM00278">
    <property type="entry name" value="HhH1"/>
    <property type="match status" value="2"/>
</dbReference>
<comment type="domain">
    <text evidence="6">Has three domains with a flexible linker between the domains II and III and assumes an 'L' shape. Domain III is highly mobile and contacts RuvB.</text>
</comment>
<name>A0A1F5N7D3_9BACT</name>
<comment type="subunit">
    <text evidence="6">Homotetramer. Forms an RuvA(8)-RuvB(12)-Holliday junction (HJ) complex. HJ DNA is sandwiched between 2 RuvA tetramers; dsDNA enters through RuvA and exits via RuvB. An RuvB hexamer assembles on each DNA strand where it exits the tetramer. Each RuvB hexamer is contacted by two RuvA subunits (via domain III) on 2 adjacent RuvB subunits; this complex drives branch migration. In the full resolvosome a probable DNA-RuvA(4)-RuvB(12)-RuvC(2) complex forms which resolves the HJ.</text>
</comment>
<evidence type="ECO:0000259" key="7">
    <source>
        <dbReference type="SMART" id="SM00278"/>
    </source>
</evidence>
<keyword evidence="5 6" id="KW-0234">DNA repair</keyword>
<comment type="caution">
    <text evidence="8">The sequence shown here is derived from an EMBL/GenBank/DDBJ whole genome shotgun (WGS) entry which is preliminary data.</text>
</comment>
<comment type="similarity">
    <text evidence="6">Belongs to the RuvA family.</text>
</comment>
<keyword evidence="3 6" id="KW-0238">DNA-binding</keyword>
<dbReference type="Pfam" id="PF01330">
    <property type="entry name" value="RuvA_N"/>
    <property type="match status" value="1"/>
</dbReference>
<evidence type="ECO:0000256" key="1">
    <source>
        <dbReference type="ARBA" id="ARBA00022490"/>
    </source>
</evidence>
<dbReference type="NCBIfam" id="TIGR00084">
    <property type="entry name" value="ruvA"/>
    <property type="match status" value="1"/>
</dbReference>
<dbReference type="SUPFAM" id="SSF50249">
    <property type="entry name" value="Nucleic acid-binding proteins"/>
    <property type="match status" value="1"/>
</dbReference>
<evidence type="ECO:0000313" key="8">
    <source>
        <dbReference type="EMBL" id="OGE73566.1"/>
    </source>
</evidence>
<dbReference type="Pfam" id="PF07499">
    <property type="entry name" value="RuvA_C"/>
    <property type="match status" value="1"/>
</dbReference>
<evidence type="ECO:0000313" key="9">
    <source>
        <dbReference type="Proteomes" id="UP000177610"/>
    </source>
</evidence>
<dbReference type="HAMAP" id="MF_00031">
    <property type="entry name" value="DNA_HJ_migration_RuvA"/>
    <property type="match status" value="1"/>
</dbReference>
<dbReference type="EMBL" id="MFEH01000007">
    <property type="protein sequence ID" value="OGE73566.1"/>
    <property type="molecule type" value="Genomic_DNA"/>
</dbReference>
<dbReference type="InterPro" id="IPR000085">
    <property type="entry name" value="RuvA"/>
</dbReference>
<dbReference type="InterPro" id="IPR011114">
    <property type="entry name" value="RuvA_C"/>
</dbReference>
<dbReference type="Gene3D" id="1.10.8.10">
    <property type="entry name" value="DNA helicase RuvA subunit, C-terminal domain"/>
    <property type="match status" value="1"/>
</dbReference>
<dbReference type="GO" id="GO:0005737">
    <property type="term" value="C:cytoplasm"/>
    <property type="evidence" value="ECO:0007669"/>
    <property type="project" value="UniProtKB-SubCell"/>
</dbReference>
<dbReference type="InterPro" id="IPR012340">
    <property type="entry name" value="NA-bd_OB-fold"/>
</dbReference>
<evidence type="ECO:0000256" key="2">
    <source>
        <dbReference type="ARBA" id="ARBA00022763"/>
    </source>
</evidence>
<feature type="domain" description="Helix-hairpin-helix DNA-binding motif class 1" evidence="7">
    <location>
        <begin position="72"/>
        <end position="91"/>
    </location>
</feature>
<dbReference type="Pfam" id="PF14520">
    <property type="entry name" value="HHH_5"/>
    <property type="match status" value="1"/>
</dbReference>
<comment type="function">
    <text evidence="6">The RuvA-RuvB-RuvC complex processes Holliday junction (HJ) DNA during genetic recombination and DNA repair, while the RuvA-RuvB complex plays an important role in the rescue of blocked DNA replication forks via replication fork reversal (RFR). RuvA specifically binds to HJ cruciform DNA, conferring on it an open structure. The RuvB hexamer acts as an ATP-dependent pump, pulling dsDNA into and through the RuvAB complex. HJ branch migration allows RuvC to scan DNA until it finds its consensus sequence, where it cleaves and resolves the cruciform DNA.</text>
</comment>
<dbReference type="Gene3D" id="2.40.50.140">
    <property type="entry name" value="Nucleic acid-binding proteins"/>
    <property type="match status" value="1"/>
</dbReference>
<comment type="caution">
    <text evidence="6">Lacks conserved residue(s) required for the propagation of feature annotation.</text>
</comment>
<dbReference type="InterPro" id="IPR013849">
    <property type="entry name" value="DNA_helicase_Holl-junc_RuvA_I"/>
</dbReference>
<dbReference type="GO" id="GO:0006281">
    <property type="term" value="P:DNA repair"/>
    <property type="evidence" value="ECO:0007669"/>
    <property type="project" value="UniProtKB-UniRule"/>
</dbReference>
<dbReference type="STRING" id="1817821.A2717_03060"/>
<sequence>MIGSIKGQLTQKSTNYIIVETTGVGYKIFTPQVIHVPLKLNSEISLLIHTYVREDQIALYGFQTLTELEFFELLLTVSGVGPKSALAIMSLAEINMLKSAIASGDAAVFKKVSGIGTKTAERVIVELREKLKDEVGSQPVAKEHSDALDALIVLGYSQQEARQALKAVPNDVADLQQKIKIALKALSK</sequence>
<organism evidence="8 9">
    <name type="scientific">Candidatus Doudnabacteria bacterium RIFCSPHIGHO2_01_FULL_41_86</name>
    <dbReference type="NCBI Taxonomy" id="1817821"/>
    <lineage>
        <taxon>Bacteria</taxon>
        <taxon>Candidatus Doudnaibacteriota</taxon>
    </lineage>
</organism>
<dbReference type="Proteomes" id="UP000177610">
    <property type="component" value="Unassembled WGS sequence"/>
</dbReference>
<dbReference type="AlphaFoldDB" id="A0A1F5N7D3"/>
<dbReference type="CDD" id="cd14332">
    <property type="entry name" value="UBA_RuvA_C"/>
    <property type="match status" value="1"/>
</dbReference>
<keyword evidence="8" id="KW-0067">ATP-binding</keyword>
<dbReference type="GO" id="GO:0009378">
    <property type="term" value="F:four-way junction helicase activity"/>
    <property type="evidence" value="ECO:0007669"/>
    <property type="project" value="InterPro"/>
</dbReference>
<evidence type="ECO:0000256" key="6">
    <source>
        <dbReference type="HAMAP-Rule" id="MF_00031"/>
    </source>
</evidence>
<dbReference type="Gene3D" id="1.10.150.20">
    <property type="entry name" value="5' to 3' exonuclease, C-terminal subdomain"/>
    <property type="match status" value="1"/>
</dbReference>
<keyword evidence="8" id="KW-0378">Hydrolase</keyword>
<protein>
    <recommendedName>
        <fullName evidence="6">Holliday junction branch migration complex subunit RuvA</fullName>
    </recommendedName>
</protein>
<dbReference type="GO" id="GO:0005524">
    <property type="term" value="F:ATP binding"/>
    <property type="evidence" value="ECO:0007669"/>
    <property type="project" value="InterPro"/>
</dbReference>
<gene>
    <name evidence="6" type="primary">ruvA</name>
    <name evidence="8" type="ORF">A2717_03060</name>
</gene>
<evidence type="ECO:0000256" key="4">
    <source>
        <dbReference type="ARBA" id="ARBA00023172"/>
    </source>
</evidence>
<keyword evidence="8" id="KW-0347">Helicase</keyword>
<evidence type="ECO:0000256" key="3">
    <source>
        <dbReference type="ARBA" id="ARBA00023125"/>
    </source>
</evidence>
<keyword evidence="1 6" id="KW-0963">Cytoplasm</keyword>
<comment type="subcellular location">
    <subcellularLocation>
        <location evidence="6">Cytoplasm</location>
    </subcellularLocation>
</comment>
<keyword evidence="8" id="KW-0547">Nucleotide-binding</keyword>
<keyword evidence="4 6" id="KW-0233">DNA recombination</keyword>
<proteinExistence type="inferred from homology"/>
<dbReference type="GO" id="GO:0000400">
    <property type="term" value="F:four-way junction DNA binding"/>
    <property type="evidence" value="ECO:0007669"/>
    <property type="project" value="UniProtKB-UniRule"/>
</dbReference>
<feature type="region of interest" description="Domain III" evidence="6">
    <location>
        <begin position="145"/>
        <end position="188"/>
    </location>
</feature>
<accession>A0A1F5N7D3</accession>
<keyword evidence="2 6" id="KW-0227">DNA damage</keyword>
<dbReference type="GO" id="GO:0006310">
    <property type="term" value="P:DNA recombination"/>
    <property type="evidence" value="ECO:0007669"/>
    <property type="project" value="UniProtKB-UniRule"/>
</dbReference>
<dbReference type="GO" id="GO:0009379">
    <property type="term" value="C:Holliday junction helicase complex"/>
    <property type="evidence" value="ECO:0007669"/>
    <property type="project" value="InterPro"/>
</dbReference>
<dbReference type="SUPFAM" id="SSF46929">
    <property type="entry name" value="DNA helicase RuvA subunit, C-terminal domain"/>
    <property type="match status" value="1"/>
</dbReference>